<dbReference type="SMART" id="SM00382">
    <property type="entry name" value="AAA"/>
    <property type="match status" value="2"/>
</dbReference>
<dbReference type="AlphaFoldDB" id="A0A7I8CZ40"/>
<evidence type="ECO:0000256" key="5">
    <source>
        <dbReference type="ARBA" id="ARBA00022737"/>
    </source>
</evidence>
<dbReference type="GO" id="GO:0016887">
    <property type="term" value="F:ATP hydrolysis activity"/>
    <property type="evidence" value="ECO:0007669"/>
    <property type="project" value="InterPro"/>
</dbReference>
<dbReference type="InterPro" id="IPR003593">
    <property type="entry name" value="AAA+_ATPase"/>
</dbReference>
<dbReference type="InterPro" id="IPR017871">
    <property type="entry name" value="ABC_transporter-like_CS"/>
</dbReference>
<keyword evidence="5" id="KW-0677">Repeat</keyword>
<keyword evidence="7 12" id="KW-0067">ATP-binding</keyword>
<organism evidence="12 13">
    <name type="scientific">Solibaculum mannosilyticum</name>
    <dbReference type="NCBI Taxonomy" id="2780922"/>
    <lineage>
        <taxon>Bacteria</taxon>
        <taxon>Bacillati</taxon>
        <taxon>Bacillota</taxon>
        <taxon>Clostridia</taxon>
        <taxon>Eubacteriales</taxon>
        <taxon>Oscillospiraceae</taxon>
        <taxon>Solibaculum</taxon>
    </lineage>
</organism>
<dbReference type="GO" id="GO:0043190">
    <property type="term" value="C:ATP-binding cassette (ABC) transporter complex"/>
    <property type="evidence" value="ECO:0007669"/>
    <property type="project" value="TreeGrafter"/>
</dbReference>
<evidence type="ECO:0000256" key="1">
    <source>
        <dbReference type="ARBA" id="ARBA00004202"/>
    </source>
</evidence>
<keyword evidence="9" id="KW-0472">Membrane</keyword>
<comment type="subcellular location">
    <subcellularLocation>
        <location evidence="1">Cell membrane</location>
        <topology evidence="1">Peripheral membrane protein</topology>
    </subcellularLocation>
</comment>
<dbReference type="CDD" id="cd03225">
    <property type="entry name" value="ABC_cobalt_CbiO_domain1"/>
    <property type="match status" value="1"/>
</dbReference>
<feature type="domain" description="ABC transporter" evidence="11">
    <location>
        <begin position="2"/>
        <end position="241"/>
    </location>
</feature>
<keyword evidence="8" id="KW-1278">Translocase</keyword>
<evidence type="ECO:0000313" key="12">
    <source>
        <dbReference type="EMBL" id="BCI59666.1"/>
    </source>
</evidence>
<sequence>MIELKHVSFAYQGQEHDGLHDINLTIADGECVLFCGRSGCGKTTITRLVNGLIPQFYAGELTGSVLVDGQEISKLPMYQIAAKVGSVFQNPRTQFFNVDTDSEIAFGIENEARPPVELAERVEQATDDLHIRPLRNRNIFELSGGEKQKIAFASVYAMNPEIYLLDEPSSNLDMTSIQELKRHLRLLQKQGKTILIAEHRLYYLMGLADRIVYLEQGRIEKIFTPEEFRGLPRETRERMGLRAADLAEVRPPQVHPPVSSPVLELRDVTLRYKKRTVLHRISLAAAKGEVIGVVGHNGAGKTTFSRALCGLHKDCEGQFLWDGQTMERKNRLKHSYMVMQDVNYELFAESVEAECSFGIRNPDLTLAASTLEELGLAPYRERHPNTLSGGQKQRVAVAVSMICGKDLLVFDEPTSGLDFDSMTQVAELIRRLSELGKVIFIVTHDFEFVCRTCSRVLHFDEGEMPDDIPVVMDALPKLRELFSVKVNGSEGDREGGLGHSDGKER</sequence>
<evidence type="ECO:0000256" key="2">
    <source>
        <dbReference type="ARBA" id="ARBA00005417"/>
    </source>
</evidence>
<dbReference type="Pfam" id="PF00005">
    <property type="entry name" value="ABC_tran"/>
    <property type="match status" value="2"/>
</dbReference>
<keyword evidence="3" id="KW-0813">Transport</keyword>
<keyword evidence="13" id="KW-1185">Reference proteome</keyword>
<dbReference type="PANTHER" id="PTHR43553:SF23">
    <property type="entry name" value="ABC TRANSPORTER ATP-BINDING COMPONENT"/>
    <property type="match status" value="1"/>
</dbReference>
<evidence type="ECO:0000256" key="8">
    <source>
        <dbReference type="ARBA" id="ARBA00022967"/>
    </source>
</evidence>
<evidence type="ECO:0000256" key="10">
    <source>
        <dbReference type="ARBA" id="ARBA00025157"/>
    </source>
</evidence>
<keyword evidence="4" id="KW-1003">Cell membrane</keyword>
<dbReference type="Proteomes" id="UP000593890">
    <property type="component" value="Chromosome"/>
</dbReference>
<keyword evidence="6" id="KW-0547">Nucleotide-binding</keyword>
<dbReference type="Gene3D" id="3.40.50.300">
    <property type="entry name" value="P-loop containing nucleotide triphosphate hydrolases"/>
    <property type="match status" value="2"/>
</dbReference>
<name>A0A7I8CZ40_9FIRM</name>
<dbReference type="InterPro" id="IPR003439">
    <property type="entry name" value="ABC_transporter-like_ATP-bd"/>
</dbReference>
<dbReference type="EMBL" id="AP023321">
    <property type="protein sequence ID" value="BCI59666.1"/>
    <property type="molecule type" value="Genomic_DNA"/>
</dbReference>
<evidence type="ECO:0000313" key="13">
    <source>
        <dbReference type="Proteomes" id="UP000593890"/>
    </source>
</evidence>
<evidence type="ECO:0000256" key="7">
    <source>
        <dbReference type="ARBA" id="ARBA00022840"/>
    </source>
</evidence>
<dbReference type="PANTHER" id="PTHR43553">
    <property type="entry name" value="HEAVY METAL TRANSPORTER"/>
    <property type="match status" value="1"/>
</dbReference>
<evidence type="ECO:0000256" key="6">
    <source>
        <dbReference type="ARBA" id="ARBA00022741"/>
    </source>
</evidence>
<comment type="similarity">
    <text evidence="2">Belongs to the ABC transporter superfamily.</text>
</comment>
<dbReference type="PROSITE" id="PS50893">
    <property type="entry name" value="ABC_TRANSPORTER_2"/>
    <property type="match status" value="2"/>
</dbReference>
<dbReference type="GO" id="GO:0005524">
    <property type="term" value="F:ATP binding"/>
    <property type="evidence" value="ECO:0007669"/>
    <property type="project" value="UniProtKB-KW"/>
</dbReference>
<dbReference type="InterPro" id="IPR050095">
    <property type="entry name" value="ECF_ABC_transporter_ATP-bd"/>
</dbReference>
<proteinExistence type="inferred from homology"/>
<protein>
    <submittedName>
        <fullName evidence="12">ABC transporter ATP-binding protein</fullName>
    </submittedName>
</protein>
<feature type="domain" description="ABC transporter" evidence="11">
    <location>
        <begin position="263"/>
        <end position="486"/>
    </location>
</feature>
<accession>A0A7I8CZ40</accession>
<comment type="function">
    <text evidence="10">Probably part of an ABC transporter complex. Responsible for energy coupling to the transport system.</text>
</comment>
<dbReference type="InterPro" id="IPR015856">
    <property type="entry name" value="ABC_transpr_CbiO/EcfA_su"/>
</dbReference>
<dbReference type="GO" id="GO:0042626">
    <property type="term" value="F:ATPase-coupled transmembrane transporter activity"/>
    <property type="evidence" value="ECO:0007669"/>
    <property type="project" value="TreeGrafter"/>
</dbReference>
<dbReference type="SUPFAM" id="SSF52540">
    <property type="entry name" value="P-loop containing nucleoside triphosphate hydrolases"/>
    <property type="match status" value="2"/>
</dbReference>
<gene>
    <name evidence="12" type="ORF">C12CBH8_03050</name>
</gene>
<dbReference type="PROSITE" id="PS00211">
    <property type="entry name" value="ABC_TRANSPORTER_1"/>
    <property type="match status" value="2"/>
</dbReference>
<dbReference type="KEGG" id="sman:C12CBH8_03050"/>
<dbReference type="InterPro" id="IPR027417">
    <property type="entry name" value="P-loop_NTPase"/>
</dbReference>
<evidence type="ECO:0000256" key="9">
    <source>
        <dbReference type="ARBA" id="ARBA00023136"/>
    </source>
</evidence>
<evidence type="ECO:0000256" key="4">
    <source>
        <dbReference type="ARBA" id="ARBA00022475"/>
    </source>
</evidence>
<dbReference type="RefSeq" id="WP_215533395.1">
    <property type="nucleotide sequence ID" value="NZ_AP023321.1"/>
</dbReference>
<reference evidence="13" key="1">
    <citation type="submission" date="2020-07" db="EMBL/GenBank/DDBJ databases">
        <title>Complete genome sequencing of Clostridia bacterium strain 12CBH8.</title>
        <authorList>
            <person name="Sakamoto M."/>
            <person name="Murakami T."/>
            <person name="Mori H."/>
        </authorList>
    </citation>
    <scope>NUCLEOTIDE SEQUENCE [LARGE SCALE GENOMIC DNA]</scope>
    <source>
        <strain evidence="13">12CBH8</strain>
    </source>
</reference>
<evidence type="ECO:0000256" key="3">
    <source>
        <dbReference type="ARBA" id="ARBA00022448"/>
    </source>
</evidence>
<evidence type="ECO:0000259" key="11">
    <source>
        <dbReference type="PROSITE" id="PS50893"/>
    </source>
</evidence>